<organism evidence="2 3">
    <name type="scientific">Eikenella corrodens</name>
    <dbReference type="NCBI Taxonomy" id="539"/>
    <lineage>
        <taxon>Bacteria</taxon>
        <taxon>Pseudomonadati</taxon>
        <taxon>Pseudomonadota</taxon>
        <taxon>Betaproteobacteria</taxon>
        <taxon>Neisseriales</taxon>
        <taxon>Neisseriaceae</taxon>
        <taxon>Eikenella</taxon>
    </lineage>
</organism>
<dbReference type="AlphaFoldDB" id="A0A1A9RCE8"/>
<reference evidence="3" key="1">
    <citation type="submission" date="2016-05" db="EMBL/GenBank/DDBJ databases">
        <title>Draft genome of Corynebacterium afermentans subsp. afermentans LCDC 88199T.</title>
        <authorList>
            <person name="Bernier A.-M."/>
            <person name="Bernard K."/>
        </authorList>
    </citation>
    <scope>NUCLEOTIDE SEQUENCE [LARGE SCALE GENOMIC DNA]</scope>
    <source>
        <strain evidence="3">NML01-0328</strain>
    </source>
</reference>
<dbReference type="Proteomes" id="UP000078003">
    <property type="component" value="Unassembled WGS sequence"/>
</dbReference>
<protein>
    <recommendedName>
        <fullName evidence="1">Segregation and condensation protein A</fullName>
    </recommendedName>
</protein>
<dbReference type="PANTHER" id="PTHR33969:SF2">
    <property type="entry name" value="SEGREGATION AND CONDENSATION PROTEIN A"/>
    <property type="match status" value="1"/>
</dbReference>
<accession>A0A1A9RCE8</accession>
<dbReference type="RefSeq" id="WP_064104693.1">
    <property type="nucleotide sequence ID" value="NZ_LXSF01000012.1"/>
</dbReference>
<name>A0A1A9RCE8_EIKCO</name>
<dbReference type="EMBL" id="LXSF01000012">
    <property type="protein sequence ID" value="OAM15271.1"/>
    <property type="molecule type" value="Genomic_DNA"/>
</dbReference>
<sequence length="285" mass="31337">MPAPPSDMSSSPSIATLFGQPVTDLPADLFIPPDALQVVLHSFEGPLDLLLYLIRKQNIDVLDIPMLKITEQYLAYIAQMDEQNLDLAAEYLLMAAVLIEIKSRLLLPAPPAAEDEDIADPRAELVRRLLAYEQMKLAAVGLDALPRADRDFAWAYLPLEIATAAKLPEVQLADLTQAWLAILSRAGQRRSHTVVQENEALSVRATMSRILRRLQDGGCRFSRLFDPESGVAQVVVCFIALLELVKEGLVRLTQEDGAFGDILVRLPGEADETAVLQSEGDDANQ</sequence>
<dbReference type="Pfam" id="PF02616">
    <property type="entry name" value="SMC_ScpA"/>
    <property type="match status" value="1"/>
</dbReference>
<dbReference type="InterPro" id="IPR003768">
    <property type="entry name" value="ScpA"/>
</dbReference>
<evidence type="ECO:0000313" key="3">
    <source>
        <dbReference type="Proteomes" id="UP000078003"/>
    </source>
</evidence>
<gene>
    <name evidence="2" type="ORF">A7P85_08805</name>
</gene>
<evidence type="ECO:0000256" key="1">
    <source>
        <dbReference type="ARBA" id="ARBA00044777"/>
    </source>
</evidence>
<dbReference type="InterPro" id="IPR023093">
    <property type="entry name" value="ScpA-like_C"/>
</dbReference>
<proteinExistence type="predicted"/>
<evidence type="ECO:0000313" key="2">
    <source>
        <dbReference type="EMBL" id="OAM15271.1"/>
    </source>
</evidence>
<comment type="caution">
    <text evidence="2">The sequence shown here is derived from an EMBL/GenBank/DDBJ whole genome shotgun (WGS) entry which is preliminary data.</text>
</comment>
<dbReference type="Gene3D" id="6.10.250.2410">
    <property type="match status" value="1"/>
</dbReference>
<dbReference type="PANTHER" id="PTHR33969">
    <property type="entry name" value="SEGREGATION AND CONDENSATION PROTEIN A"/>
    <property type="match status" value="1"/>
</dbReference>
<dbReference type="Gene3D" id="1.10.10.580">
    <property type="entry name" value="Structural maintenance of chromosome 1. Chain E"/>
    <property type="match status" value="1"/>
</dbReference>